<evidence type="ECO:0000313" key="4">
    <source>
        <dbReference type="Proteomes" id="UP000439591"/>
    </source>
</evidence>
<evidence type="ECO:0000313" key="3">
    <source>
        <dbReference type="Proteomes" id="UP000435877"/>
    </source>
</evidence>
<name>A0A5S9NY26_9GAMM</name>
<dbReference type="EMBL" id="CACSIM010000002">
    <property type="protein sequence ID" value="CAA0095696.1"/>
    <property type="molecule type" value="Genomic_DNA"/>
</dbReference>
<evidence type="ECO:0000313" key="2">
    <source>
        <dbReference type="EMBL" id="CAA0095696.1"/>
    </source>
</evidence>
<dbReference type="RefSeq" id="WP_235035678.1">
    <property type="nucleotide sequence ID" value="NZ_CACSIK010000001.1"/>
</dbReference>
<dbReference type="Proteomes" id="UP000439591">
    <property type="component" value="Unassembled WGS sequence"/>
</dbReference>
<accession>A0A5S9NY26</accession>
<dbReference type="EMBL" id="CACSIK010000001">
    <property type="protein sequence ID" value="CAA0089079.1"/>
    <property type="molecule type" value="Genomic_DNA"/>
</dbReference>
<evidence type="ECO:0000313" key="1">
    <source>
        <dbReference type="EMBL" id="CAA0089079.1"/>
    </source>
</evidence>
<keyword evidence="3" id="KW-1185">Reference proteome</keyword>
<protein>
    <submittedName>
        <fullName evidence="2">Uncharacterized protein</fullName>
    </submittedName>
</protein>
<reference evidence="3 4" key="1">
    <citation type="submission" date="2019-11" db="EMBL/GenBank/DDBJ databases">
        <authorList>
            <person name="Holert J."/>
        </authorList>
    </citation>
    <scope>NUCLEOTIDE SEQUENCE [LARGE SCALE GENOMIC DNA]</scope>
    <source>
        <strain evidence="2">BC3_2A</strain>
        <strain evidence="1">SB11_1A</strain>
    </source>
</reference>
<gene>
    <name evidence="1" type="ORF">IHBHHGIJ_01701</name>
    <name evidence="2" type="ORF">KFEGEMFD_01303</name>
</gene>
<organism evidence="2 4">
    <name type="scientific">Zhongshania aliphaticivorans</name>
    <dbReference type="NCBI Taxonomy" id="1470434"/>
    <lineage>
        <taxon>Bacteria</taxon>
        <taxon>Pseudomonadati</taxon>
        <taxon>Pseudomonadota</taxon>
        <taxon>Gammaproteobacteria</taxon>
        <taxon>Cellvibrionales</taxon>
        <taxon>Spongiibacteraceae</taxon>
        <taxon>Zhongshania</taxon>
    </lineage>
</organism>
<dbReference type="Proteomes" id="UP000435877">
    <property type="component" value="Unassembled WGS sequence"/>
</dbReference>
<proteinExistence type="predicted"/>
<dbReference type="AlphaFoldDB" id="A0A5S9NY26"/>
<sequence>MVRKNDGRSAFSESKLFFEPRERYFVDFGRVDRIQFRVAGRNSDFLEVRHFLLTEASRQAWITKQPEVSPESTTEKTCGN</sequence>